<evidence type="ECO:0000256" key="2">
    <source>
        <dbReference type="ARBA" id="ARBA00023125"/>
    </source>
</evidence>
<keyword evidence="3" id="KW-0804">Transcription</keyword>
<keyword evidence="2" id="KW-0238">DNA-binding</keyword>
<evidence type="ECO:0000256" key="1">
    <source>
        <dbReference type="ARBA" id="ARBA00023015"/>
    </source>
</evidence>
<proteinExistence type="predicted"/>
<evidence type="ECO:0000259" key="4">
    <source>
        <dbReference type="PROSITE" id="PS01124"/>
    </source>
</evidence>
<dbReference type="SMART" id="SM00342">
    <property type="entry name" value="HTH_ARAC"/>
    <property type="match status" value="1"/>
</dbReference>
<dbReference type="PROSITE" id="PS01124">
    <property type="entry name" value="HTH_ARAC_FAMILY_2"/>
    <property type="match status" value="1"/>
</dbReference>
<dbReference type="SUPFAM" id="SSF46689">
    <property type="entry name" value="Homeodomain-like"/>
    <property type="match status" value="1"/>
</dbReference>
<evidence type="ECO:0000256" key="3">
    <source>
        <dbReference type="ARBA" id="ARBA00023163"/>
    </source>
</evidence>
<protein>
    <submittedName>
        <fullName evidence="5">Helix-turn-helix domain-containing protein</fullName>
    </submittedName>
</protein>
<keyword evidence="6" id="KW-1185">Reference proteome</keyword>
<dbReference type="PANTHER" id="PTHR43280">
    <property type="entry name" value="ARAC-FAMILY TRANSCRIPTIONAL REGULATOR"/>
    <property type="match status" value="1"/>
</dbReference>
<organism evidence="5 6">
    <name type="scientific">Paenibacillus nicotianae</name>
    <dbReference type="NCBI Taxonomy" id="1526551"/>
    <lineage>
        <taxon>Bacteria</taxon>
        <taxon>Bacillati</taxon>
        <taxon>Bacillota</taxon>
        <taxon>Bacilli</taxon>
        <taxon>Bacillales</taxon>
        <taxon>Paenibacillaceae</taxon>
        <taxon>Paenibacillus</taxon>
    </lineage>
</organism>
<dbReference type="PANTHER" id="PTHR43280:SF32">
    <property type="entry name" value="TRANSCRIPTIONAL REGULATORY PROTEIN"/>
    <property type="match status" value="1"/>
</dbReference>
<dbReference type="InterPro" id="IPR018060">
    <property type="entry name" value="HTH_AraC"/>
</dbReference>
<dbReference type="Pfam" id="PF12833">
    <property type="entry name" value="HTH_18"/>
    <property type="match status" value="1"/>
</dbReference>
<dbReference type="InterPro" id="IPR009057">
    <property type="entry name" value="Homeodomain-like_sf"/>
</dbReference>
<evidence type="ECO:0000313" key="6">
    <source>
        <dbReference type="Proteomes" id="UP001597403"/>
    </source>
</evidence>
<keyword evidence="1" id="KW-0805">Transcription regulation</keyword>
<reference evidence="6" key="1">
    <citation type="journal article" date="2019" name="Int. J. Syst. Evol. Microbiol.">
        <title>The Global Catalogue of Microorganisms (GCM) 10K type strain sequencing project: providing services to taxonomists for standard genome sequencing and annotation.</title>
        <authorList>
            <consortium name="The Broad Institute Genomics Platform"/>
            <consortium name="The Broad Institute Genome Sequencing Center for Infectious Disease"/>
            <person name="Wu L."/>
            <person name="Ma J."/>
        </authorList>
    </citation>
    <scope>NUCLEOTIDE SEQUENCE [LARGE SCALE GENOMIC DNA]</scope>
    <source>
        <strain evidence="6">CGMCC 1.15067</strain>
    </source>
</reference>
<dbReference type="Gene3D" id="1.10.10.60">
    <property type="entry name" value="Homeodomain-like"/>
    <property type="match status" value="2"/>
</dbReference>
<comment type="caution">
    <text evidence="5">The sequence shown here is derived from an EMBL/GenBank/DDBJ whole genome shotgun (WGS) entry which is preliminary data.</text>
</comment>
<accession>A0ABW4URH2</accession>
<sequence>MTDERLPVIKINSISEQHHYMGLPKPEHPLISIFKIDDLPRTNHDAVRMTMNLYTISLKRNVDNKIKYGQSYYDFDEGIMGLMSPGQIFTNDHRGNITGWFLAFHPDFIRNYPLGRKIKDYGFFSYHVNEALHVSEKEESMILNIMDSIKKEYHASIDNYSQDVMVSHLEVLLNYTNRFYNRQFITRKTPNLELVDKIENLLTVYLDNELGQEHGLPTVQYLSEQLNISANYLSDMLRKYTGQSAQKHIHYQLTEKAKNYLVTTTLSVSEISYLLGFEHPQSFSKWFKSKTDQSPLEYRSSFH</sequence>
<evidence type="ECO:0000313" key="5">
    <source>
        <dbReference type="EMBL" id="MFD1989051.1"/>
    </source>
</evidence>
<feature type="domain" description="HTH araC/xylS-type" evidence="4">
    <location>
        <begin position="200"/>
        <end position="301"/>
    </location>
</feature>
<dbReference type="Proteomes" id="UP001597403">
    <property type="component" value="Unassembled WGS sequence"/>
</dbReference>
<dbReference type="RefSeq" id="WP_204826761.1">
    <property type="nucleotide sequence ID" value="NZ_JBHUGF010000009.1"/>
</dbReference>
<gene>
    <name evidence="5" type="ORF">ACFSGI_03615</name>
</gene>
<name>A0ABW4URH2_9BACL</name>
<dbReference type="EMBL" id="JBHUGF010000009">
    <property type="protein sequence ID" value="MFD1989051.1"/>
    <property type="molecule type" value="Genomic_DNA"/>
</dbReference>